<gene>
    <name evidence="2" type="ORF">Tci_864439</name>
</gene>
<sequence length="145" mass="17097">MQQKKYVKDLVEIHNIKQKDRETIEDFMERFKVETGRMKGALNVYGSSDSCMGDHPRGGSRPRRLNASNEGFPEDRERFRGVGESYDESYSHSYHDRDRSRHMKRRRNNESVLSSVLKSDSNDGRYRKSKSKRHKPTDEDDLTRP</sequence>
<comment type="caution">
    <text evidence="2">The sequence shown here is derived from an EMBL/GenBank/DDBJ whole genome shotgun (WGS) entry which is preliminary data.</text>
</comment>
<name>A0A699S4R4_TANCI</name>
<evidence type="ECO:0000256" key="1">
    <source>
        <dbReference type="SAM" id="MobiDB-lite"/>
    </source>
</evidence>
<feature type="compositionally biased region" description="Polar residues" evidence="1">
    <location>
        <begin position="110"/>
        <end position="119"/>
    </location>
</feature>
<dbReference type="EMBL" id="BKCJ011137749">
    <property type="protein sequence ID" value="GFC92469.1"/>
    <property type="molecule type" value="Genomic_DNA"/>
</dbReference>
<proteinExistence type="predicted"/>
<feature type="region of interest" description="Disordered" evidence="1">
    <location>
        <begin position="43"/>
        <end position="145"/>
    </location>
</feature>
<evidence type="ECO:0000313" key="2">
    <source>
        <dbReference type="EMBL" id="GFC92469.1"/>
    </source>
</evidence>
<dbReference type="AlphaFoldDB" id="A0A699S4R4"/>
<protein>
    <recommendedName>
        <fullName evidence="3">Reverse transcriptase domain-containing protein</fullName>
    </recommendedName>
</protein>
<reference evidence="2" key="1">
    <citation type="journal article" date="2019" name="Sci. Rep.">
        <title>Draft genome of Tanacetum cinerariifolium, the natural source of mosquito coil.</title>
        <authorList>
            <person name="Yamashiro T."/>
            <person name="Shiraishi A."/>
            <person name="Satake H."/>
            <person name="Nakayama K."/>
        </authorList>
    </citation>
    <scope>NUCLEOTIDE SEQUENCE</scope>
</reference>
<feature type="compositionally biased region" description="Basic and acidic residues" evidence="1">
    <location>
        <begin position="89"/>
        <end position="99"/>
    </location>
</feature>
<organism evidence="2">
    <name type="scientific">Tanacetum cinerariifolium</name>
    <name type="common">Dalmatian daisy</name>
    <name type="synonym">Chrysanthemum cinerariifolium</name>
    <dbReference type="NCBI Taxonomy" id="118510"/>
    <lineage>
        <taxon>Eukaryota</taxon>
        <taxon>Viridiplantae</taxon>
        <taxon>Streptophyta</taxon>
        <taxon>Embryophyta</taxon>
        <taxon>Tracheophyta</taxon>
        <taxon>Spermatophyta</taxon>
        <taxon>Magnoliopsida</taxon>
        <taxon>eudicotyledons</taxon>
        <taxon>Gunneridae</taxon>
        <taxon>Pentapetalae</taxon>
        <taxon>asterids</taxon>
        <taxon>campanulids</taxon>
        <taxon>Asterales</taxon>
        <taxon>Asteraceae</taxon>
        <taxon>Asteroideae</taxon>
        <taxon>Anthemideae</taxon>
        <taxon>Anthemidinae</taxon>
        <taxon>Tanacetum</taxon>
    </lineage>
</organism>
<accession>A0A699S4R4</accession>
<evidence type="ECO:0008006" key="3">
    <source>
        <dbReference type="Google" id="ProtNLM"/>
    </source>
</evidence>